<dbReference type="OrthoDB" id="3038990at2759"/>
<evidence type="ECO:0000313" key="4">
    <source>
        <dbReference type="EMBL" id="KIY47768.1"/>
    </source>
</evidence>
<feature type="transmembrane region" description="Helical" evidence="2">
    <location>
        <begin position="125"/>
        <end position="146"/>
    </location>
</feature>
<feature type="region of interest" description="Disordered" evidence="1">
    <location>
        <begin position="290"/>
        <end position="313"/>
    </location>
</feature>
<feature type="transmembrane region" description="Helical" evidence="2">
    <location>
        <begin position="94"/>
        <end position="113"/>
    </location>
</feature>
<evidence type="ECO:0000256" key="2">
    <source>
        <dbReference type="SAM" id="Phobius"/>
    </source>
</evidence>
<sequence length="350" mass="38920">MTNWTIVNPDTPLAYLDADFGFQLEVSRYIYVASLGAYIWDILSCIPTEYKIFFKQRFTLVTAAYFLSRISALTYIIISTIFQISPVSNCNKMQAAIGAFMVVAVSSSAFLFYARVGAIYNRNRYIMVFFGLSWLSTIAGTLTVPLGIRGIHIGPTSYCVNHIVPWYTMFGIIFPTCNDALIFFSVSWRIAMTVSQENGWRKRLKAFFGLSNLPAISAAVLQTGQQYYIMTLIGNIACLVMVVSPSLPPMYRAMMTIPNIAILSSMACRVYRNIKFGALDESTITISNFSTPPRGMSTSHGSARRRGLEDGGDTNVAYPMLPILDGVRIDMSKTIEISPPARTSWIKSGQ</sequence>
<keyword evidence="2" id="KW-1133">Transmembrane helix</keyword>
<evidence type="ECO:0000256" key="1">
    <source>
        <dbReference type="SAM" id="MobiDB-lite"/>
    </source>
</evidence>
<feature type="domain" description="DUF6533" evidence="3">
    <location>
        <begin position="29"/>
        <end position="73"/>
    </location>
</feature>
<keyword evidence="2" id="KW-0812">Transmembrane</keyword>
<keyword evidence="2" id="KW-0472">Membrane</keyword>
<accession>A0A0D7AA93</accession>
<dbReference type="InterPro" id="IPR045340">
    <property type="entry name" value="DUF6533"/>
</dbReference>
<evidence type="ECO:0000259" key="3">
    <source>
        <dbReference type="Pfam" id="PF20151"/>
    </source>
</evidence>
<feature type="transmembrane region" description="Helical" evidence="2">
    <location>
        <begin position="204"/>
        <end position="221"/>
    </location>
</feature>
<keyword evidence="5" id="KW-1185">Reference proteome</keyword>
<proteinExistence type="predicted"/>
<feature type="compositionally biased region" description="Polar residues" evidence="1">
    <location>
        <begin position="290"/>
        <end position="301"/>
    </location>
</feature>
<reference evidence="4 5" key="1">
    <citation type="journal article" date="2015" name="Fungal Genet. Biol.">
        <title>Evolution of novel wood decay mechanisms in Agaricales revealed by the genome sequences of Fistulina hepatica and Cylindrobasidium torrendii.</title>
        <authorList>
            <person name="Floudas D."/>
            <person name="Held B.W."/>
            <person name="Riley R."/>
            <person name="Nagy L.G."/>
            <person name="Koehler G."/>
            <person name="Ransdell A.S."/>
            <person name="Younus H."/>
            <person name="Chow J."/>
            <person name="Chiniquy J."/>
            <person name="Lipzen A."/>
            <person name="Tritt A."/>
            <person name="Sun H."/>
            <person name="Haridas S."/>
            <person name="LaButti K."/>
            <person name="Ohm R.A."/>
            <person name="Kues U."/>
            <person name="Blanchette R.A."/>
            <person name="Grigoriev I.V."/>
            <person name="Minto R.E."/>
            <person name="Hibbett D.S."/>
        </authorList>
    </citation>
    <scope>NUCLEOTIDE SEQUENCE [LARGE SCALE GENOMIC DNA]</scope>
    <source>
        <strain evidence="4 5">ATCC 64428</strain>
    </source>
</reference>
<protein>
    <recommendedName>
        <fullName evidence="3">DUF6533 domain-containing protein</fullName>
    </recommendedName>
</protein>
<gene>
    <name evidence="4" type="ORF">FISHEDRAFT_44690</name>
</gene>
<dbReference type="AlphaFoldDB" id="A0A0D7AA93"/>
<dbReference type="EMBL" id="KN881928">
    <property type="protein sequence ID" value="KIY47768.1"/>
    <property type="molecule type" value="Genomic_DNA"/>
</dbReference>
<feature type="transmembrane region" description="Helical" evidence="2">
    <location>
        <begin position="166"/>
        <end position="192"/>
    </location>
</feature>
<organism evidence="4 5">
    <name type="scientific">Fistulina hepatica ATCC 64428</name>
    <dbReference type="NCBI Taxonomy" id="1128425"/>
    <lineage>
        <taxon>Eukaryota</taxon>
        <taxon>Fungi</taxon>
        <taxon>Dikarya</taxon>
        <taxon>Basidiomycota</taxon>
        <taxon>Agaricomycotina</taxon>
        <taxon>Agaricomycetes</taxon>
        <taxon>Agaricomycetidae</taxon>
        <taxon>Agaricales</taxon>
        <taxon>Fistulinaceae</taxon>
        <taxon>Fistulina</taxon>
    </lineage>
</organism>
<name>A0A0D7AA93_9AGAR</name>
<dbReference type="Pfam" id="PF20151">
    <property type="entry name" value="DUF6533"/>
    <property type="match status" value="1"/>
</dbReference>
<evidence type="ECO:0000313" key="5">
    <source>
        <dbReference type="Proteomes" id="UP000054144"/>
    </source>
</evidence>
<feature type="transmembrane region" description="Helical" evidence="2">
    <location>
        <begin position="58"/>
        <end position="82"/>
    </location>
</feature>
<feature type="transmembrane region" description="Helical" evidence="2">
    <location>
        <begin position="227"/>
        <end position="247"/>
    </location>
</feature>
<dbReference type="Proteomes" id="UP000054144">
    <property type="component" value="Unassembled WGS sequence"/>
</dbReference>